<accession>R7U091</accession>
<gene>
    <name evidence="2" type="ORF">CAPTEDRAFT_208642</name>
</gene>
<dbReference type="HOGENOM" id="CLU_1295477_0_0_1"/>
<feature type="chain" id="PRO_5008787541" evidence="1">
    <location>
        <begin position="21"/>
        <end position="213"/>
    </location>
</feature>
<organism evidence="2">
    <name type="scientific">Capitella teleta</name>
    <name type="common">Polychaete worm</name>
    <dbReference type="NCBI Taxonomy" id="283909"/>
    <lineage>
        <taxon>Eukaryota</taxon>
        <taxon>Metazoa</taxon>
        <taxon>Spiralia</taxon>
        <taxon>Lophotrochozoa</taxon>
        <taxon>Annelida</taxon>
        <taxon>Polychaeta</taxon>
        <taxon>Sedentaria</taxon>
        <taxon>Scolecida</taxon>
        <taxon>Capitellidae</taxon>
        <taxon>Capitella</taxon>
    </lineage>
</organism>
<feature type="signal peptide" evidence="1">
    <location>
        <begin position="1"/>
        <end position="20"/>
    </location>
</feature>
<evidence type="ECO:0000313" key="2">
    <source>
        <dbReference type="EMBL" id="ELT99272.1"/>
    </source>
</evidence>
<dbReference type="Proteomes" id="UP000014760">
    <property type="component" value="Unassembled WGS sequence"/>
</dbReference>
<evidence type="ECO:0000256" key="1">
    <source>
        <dbReference type="SAM" id="SignalP"/>
    </source>
</evidence>
<keyword evidence="4" id="KW-1185">Reference proteome</keyword>
<dbReference type="AlphaFoldDB" id="R7U091"/>
<reference evidence="4" key="1">
    <citation type="submission" date="2012-12" db="EMBL/GenBank/DDBJ databases">
        <authorList>
            <person name="Hellsten U."/>
            <person name="Grimwood J."/>
            <person name="Chapman J.A."/>
            <person name="Shapiro H."/>
            <person name="Aerts A."/>
            <person name="Otillar R.P."/>
            <person name="Terry A.Y."/>
            <person name="Boore J.L."/>
            <person name="Simakov O."/>
            <person name="Marletaz F."/>
            <person name="Cho S.-J."/>
            <person name="Edsinger-Gonzales E."/>
            <person name="Havlak P."/>
            <person name="Kuo D.-H."/>
            <person name="Larsson T."/>
            <person name="Lv J."/>
            <person name="Arendt D."/>
            <person name="Savage R."/>
            <person name="Osoegawa K."/>
            <person name="de Jong P."/>
            <person name="Lindberg D.R."/>
            <person name="Seaver E.C."/>
            <person name="Weisblat D.A."/>
            <person name="Putnam N.H."/>
            <person name="Grigoriev I.V."/>
            <person name="Rokhsar D.S."/>
        </authorList>
    </citation>
    <scope>NUCLEOTIDE SEQUENCE</scope>
    <source>
        <strain evidence="4">I ESC-2004</strain>
    </source>
</reference>
<reference evidence="2 4" key="2">
    <citation type="journal article" date="2013" name="Nature">
        <title>Insights into bilaterian evolution from three spiralian genomes.</title>
        <authorList>
            <person name="Simakov O."/>
            <person name="Marletaz F."/>
            <person name="Cho S.J."/>
            <person name="Edsinger-Gonzales E."/>
            <person name="Havlak P."/>
            <person name="Hellsten U."/>
            <person name="Kuo D.H."/>
            <person name="Larsson T."/>
            <person name="Lv J."/>
            <person name="Arendt D."/>
            <person name="Savage R."/>
            <person name="Osoegawa K."/>
            <person name="de Jong P."/>
            <person name="Grimwood J."/>
            <person name="Chapman J.A."/>
            <person name="Shapiro H."/>
            <person name="Aerts A."/>
            <person name="Otillar R.P."/>
            <person name="Terry A.Y."/>
            <person name="Boore J.L."/>
            <person name="Grigoriev I.V."/>
            <person name="Lindberg D.R."/>
            <person name="Seaver E.C."/>
            <person name="Weisblat D.A."/>
            <person name="Putnam N.H."/>
            <person name="Rokhsar D.S."/>
        </authorList>
    </citation>
    <scope>NUCLEOTIDE SEQUENCE</scope>
    <source>
        <strain evidence="2 4">I ESC-2004</strain>
    </source>
</reference>
<protein>
    <submittedName>
        <fullName evidence="2 3">Uncharacterized protein</fullName>
    </submittedName>
</protein>
<evidence type="ECO:0000313" key="3">
    <source>
        <dbReference type="EnsemblMetazoa" id="CapteP208642"/>
    </source>
</evidence>
<reference evidence="3" key="3">
    <citation type="submission" date="2015-06" db="UniProtKB">
        <authorList>
            <consortium name="EnsemblMetazoa"/>
        </authorList>
    </citation>
    <scope>IDENTIFICATION</scope>
</reference>
<dbReference type="EMBL" id="AMQN01010086">
    <property type="status" value="NOT_ANNOTATED_CDS"/>
    <property type="molecule type" value="Genomic_DNA"/>
</dbReference>
<keyword evidence="1" id="KW-0732">Signal</keyword>
<name>R7U091_CAPTE</name>
<dbReference type="EMBL" id="KB307016">
    <property type="protein sequence ID" value="ELT99272.1"/>
    <property type="molecule type" value="Genomic_DNA"/>
</dbReference>
<evidence type="ECO:0000313" key="4">
    <source>
        <dbReference type="Proteomes" id="UP000014760"/>
    </source>
</evidence>
<proteinExistence type="predicted"/>
<dbReference type="EnsemblMetazoa" id="CapteT208642">
    <property type="protein sequence ID" value="CapteP208642"/>
    <property type="gene ID" value="CapteG208642"/>
</dbReference>
<sequence>MRILNIVLCLVLLTKSTSDALLVIYAIVELFKATTHDLPDLTYYPPSTKPPRQTPKPRNFACEKICLDCQNLGYSDHIVAGLPDNTLPYYMIKGMIIHFPIACYKILNIVLCLVLLTKSTSDALLVIYAIVELFKATTHDLPDLTYYPPSTKPPRQTPKPRNFACEKIWLNCQNLGYSDHIVAGCYRYCKDEGTQISYDICIDEESYALIGPV</sequence>
<dbReference type="EMBL" id="AMQN01010087">
    <property type="status" value="NOT_ANNOTATED_CDS"/>
    <property type="molecule type" value="Genomic_DNA"/>
</dbReference>